<comment type="caution">
    <text evidence="4">The sequence shown here is derived from an EMBL/GenBank/DDBJ whole genome shotgun (WGS) entry which is preliminary data.</text>
</comment>
<dbReference type="Pfam" id="PF00098">
    <property type="entry name" value="zf-CCHC"/>
    <property type="match status" value="1"/>
</dbReference>
<reference evidence="4 5" key="1">
    <citation type="submission" date="2024-01" db="EMBL/GenBank/DDBJ databases">
        <authorList>
            <person name="Allen C."/>
            <person name="Tagirdzhanova G."/>
        </authorList>
    </citation>
    <scope>NUCLEOTIDE SEQUENCE [LARGE SCALE GENOMIC DNA]</scope>
    <source>
        <strain evidence="4 5">CBS 573.63</strain>
    </source>
</reference>
<evidence type="ECO:0000313" key="5">
    <source>
        <dbReference type="Proteomes" id="UP001642501"/>
    </source>
</evidence>
<gene>
    <name evidence="4" type="ORF">SEPCBS57363_005922</name>
</gene>
<dbReference type="Gene3D" id="4.10.60.10">
    <property type="entry name" value="Zinc finger, CCHC-type"/>
    <property type="match status" value="1"/>
</dbReference>
<keyword evidence="1" id="KW-0862">Zinc</keyword>
<feature type="region of interest" description="Disordered" evidence="2">
    <location>
        <begin position="196"/>
        <end position="245"/>
    </location>
</feature>
<dbReference type="PROSITE" id="PS50158">
    <property type="entry name" value="ZF_CCHC"/>
    <property type="match status" value="2"/>
</dbReference>
<dbReference type="SUPFAM" id="SSF57756">
    <property type="entry name" value="Retrovirus zinc finger-like domains"/>
    <property type="match status" value="1"/>
</dbReference>
<feature type="domain" description="CCHC-type" evidence="3">
    <location>
        <begin position="281"/>
        <end position="297"/>
    </location>
</feature>
<dbReference type="InterPro" id="IPR001878">
    <property type="entry name" value="Znf_CCHC"/>
</dbReference>
<dbReference type="InterPro" id="IPR036875">
    <property type="entry name" value="Znf_CCHC_sf"/>
</dbReference>
<evidence type="ECO:0000313" key="4">
    <source>
        <dbReference type="EMBL" id="CAK7273971.1"/>
    </source>
</evidence>
<evidence type="ECO:0000256" key="2">
    <source>
        <dbReference type="SAM" id="MobiDB-lite"/>
    </source>
</evidence>
<sequence>ASSASFIPRDAFDPCGQEDLELKAPVTLLISDDYKIREDWMDSLLRVFRGAKRAFATEESKALYACHCMEPMLIQDFTAFAQKEPVENGMDPKYSWDVFTRWFNRVEYKAVRIIQAFEEYKSMRQAPDESPVMLAGRLAAIEYEVELDHELFTTNFFRASLLPWLKAELKYVASNATLSRKELVEAAQVIWYSKGPGGKKREASPGPSDSQPNKAQKVEREGGPPVQNLGKRRARGHRGRGSSGLVKCSGCDQQGHFAEACPQKSKGAVKVHRATTCSALRCYSCGKEGHYAHTCPQKSKGAANVHRATTGSASRKGKGKAA</sequence>
<feature type="non-terminal residue" evidence="4">
    <location>
        <position position="1"/>
    </location>
</feature>
<dbReference type="InterPro" id="IPR051714">
    <property type="entry name" value="Znf_CCHC_NABP"/>
</dbReference>
<keyword evidence="5" id="KW-1185">Reference proteome</keyword>
<keyword evidence="1" id="KW-0863">Zinc-finger</keyword>
<protein>
    <recommendedName>
        <fullName evidence="3">CCHC-type domain-containing protein</fullName>
    </recommendedName>
</protein>
<dbReference type="PANTHER" id="PTHR23002">
    <property type="entry name" value="ZINC FINGER CCHC DOMAIN CONTAINING PROTEIN"/>
    <property type="match status" value="1"/>
</dbReference>
<dbReference type="SMART" id="SM00343">
    <property type="entry name" value="ZnF_C2HC"/>
    <property type="match status" value="2"/>
</dbReference>
<evidence type="ECO:0000259" key="3">
    <source>
        <dbReference type="PROSITE" id="PS50158"/>
    </source>
</evidence>
<feature type="domain" description="CCHC-type" evidence="3">
    <location>
        <begin position="247"/>
        <end position="263"/>
    </location>
</feature>
<organism evidence="4 5">
    <name type="scientific">Sporothrix epigloea</name>
    <dbReference type="NCBI Taxonomy" id="1892477"/>
    <lineage>
        <taxon>Eukaryota</taxon>
        <taxon>Fungi</taxon>
        <taxon>Dikarya</taxon>
        <taxon>Ascomycota</taxon>
        <taxon>Pezizomycotina</taxon>
        <taxon>Sordariomycetes</taxon>
        <taxon>Sordariomycetidae</taxon>
        <taxon>Ophiostomatales</taxon>
        <taxon>Ophiostomataceae</taxon>
        <taxon>Sporothrix</taxon>
    </lineage>
</organism>
<evidence type="ECO:0000256" key="1">
    <source>
        <dbReference type="PROSITE-ProRule" id="PRU00047"/>
    </source>
</evidence>
<name>A0ABP0E2L9_9PEZI</name>
<keyword evidence="1" id="KW-0479">Metal-binding</keyword>
<dbReference type="EMBL" id="CAWUOM010000151">
    <property type="protein sequence ID" value="CAK7273971.1"/>
    <property type="molecule type" value="Genomic_DNA"/>
</dbReference>
<accession>A0ABP0E2L9</accession>
<feature type="compositionally biased region" description="Basic residues" evidence="2">
    <location>
        <begin position="230"/>
        <end position="240"/>
    </location>
</feature>
<feature type="region of interest" description="Disordered" evidence="2">
    <location>
        <begin position="294"/>
        <end position="322"/>
    </location>
</feature>
<dbReference type="Proteomes" id="UP001642501">
    <property type="component" value="Unassembled WGS sequence"/>
</dbReference>
<proteinExistence type="predicted"/>